<evidence type="ECO:0000256" key="11">
    <source>
        <dbReference type="ARBA" id="ARBA00033155"/>
    </source>
</evidence>
<evidence type="ECO:0000256" key="9">
    <source>
        <dbReference type="ARBA" id="ARBA00022917"/>
    </source>
</evidence>
<evidence type="ECO:0000256" key="5">
    <source>
        <dbReference type="ARBA" id="ARBA00022490"/>
    </source>
</evidence>
<name>A0A0D2PLI8_HYPSF</name>
<dbReference type="FunFam" id="3.30.930.10:FF:000013">
    <property type="entry name" value="Aspartate--tRNA ligase, cytoplasmic"/>
    <property type="match status" value="1"/>
</dbReference>
<dbReference type="InterPro" id="IPR004523">
    <property type="entry name" value="Asp-tRNA_synthase_2"/>
</dbReference>
<feature type="domain" description="Aminoacyl-transfer RNA synthetases class-II family profile" evidence="14">
    <location>
        <begin position="243"/>
        <end position="543"/>
    </location>
</feature>
<evidence type="ECO:0000256" key="12">
    <source>
        <dbReference type="ARBA" id="ARBA00047904"/>
    </source>
</evidence>
<evidence type="ECO:0000256" key="8">
    <source>
        <dbReference type="ARBA" id="ARBA00022840"/>
    </source>
</evidence>
<dbReference type="EMBL" id="KN817519">
    <property type="protein sequence ID" value="KJA29186.1"/>
    <property type="molecule type" value="Genomic_DNA"/>
</dbReference>
<dbReference type="GO" id="GO:0003723">
    <property type="term" value="F:RNA binding"/>
    <property type="evidence" value="ECO:0007669"/>
    <property type="project" value="TreeGrafter"/>
</dbReference>
<dbReference type="EC" id="6.1.1.12" evidence="3"/>
<evidence type="ECO:0000256" key="3">
    <source>
        <dbReference type="ARBA" id="ARBA00012841"/>
    </source>
</evidence>
<keyword evidence="6" id="KW-0436">Ligase</keyword>
<comment type="catalytic activity">
    <reaction evidence="12">
        <text>tRNA(Asp) + L-aspartate + ATP = L-aspartyl-tRNA(Asp) + AMP + diphosphate</text>
        <dbReference type="Rhea" id="RHEA:19649"/>
        <dbReference type="Rhea" id="RHEA-COMP:9660"/>
        <dbReference type="Rhea" id="RHEA-COMP:9678"/>
        <dbReference type="ChEBI" id="CHEBI:29991"/>
        <dbReference type="ChEBI" id="CHEBI:30616"/>
        <dbReference type="ChEBI" id="CHEBI:33019"/>
        <dbReference type="ChEBI" id="CHEBI:78442"/>
        <dbReference type="ChEBI" id="CHEBI:78516"/>
        <dbReference type="ChEBI" id="CHEBI:456215"/>
        <dbReference type="EC" id="6.1.1.12"/>
    </reaction>
</comment>
<dbReference type="HAMAP" id="MF_02075">
    <property type="entry name" value="Asp_tRNA_synth_type2"/>
    <property type="match status" value="1"/>
</dbReference>
<comment type="similarity">
    <text evidence="2">Belongs to the class-II aminoacyl-tRNA synthetase family. Type 2 subfamily.</text>
</comment>
<dbReference type="InterPro" id="IPR006195">
    <property type="entry name" value="aa-tRNA-synth_II"/>
</dbReference>
<dbReference type="InterPro" id="IPR045864">
    <property type="entry name" value="aa-tRNA-synth_II/BPL/LPL"/>
</dbReference>
<reference evidence="16" key="1">
    <citation type="submission" date="2014-04" db="EMBL/GenBank/DDBJ databases">
        <title>Evolutionary Origins and Diversification of the Mycorrhizal Mutualists.</title>
        <authorList>
            <consortium name="DOE Joint Genome Institute"/>
            <consortium name="Mycorrhizal Genomics Consortium"/>
            <person name="Kohler A."/>
            <person name="Kuo A."/>
            <person name="Nagy L.G."/>
            <person name="Floudas D."/>
            <person name="Copeland A."/>
            <person name="Barry K.W."/>
            <person name="Cichocki N."/>
            <person name="Veneault-Fourrey C."/>
            <person name="LaButti K."/>
            <person name="Lindquist E.A."/>
            <person name="Lipzen A."/>
            <person name="Lundell T."/>
            <person name="Morin E."/>
            <person name="Murat C."/>
            <person name="Riley R."/>
            <person name="Ohm R."/>
            <person name="Sun H."/>
            <person name="Tunlid A."/>
            <person name="Henrissat B."/>
            <person name="Grigoriev I.V."/>
            <person name="Hibbett D.S."/>
            <person name="Martin F."/>
        </authorList>
    </citation>
    <scope>NUCLEOTIDE SEQUENCE [LARGE SCALE GENOMIC DNA]</scope>
    <source>
        <strain evidence="16">FD-334 SS-4</strain>
    </source>
</reference>
<dbReference type="Gene3D" id="2.40.50.140">
    <property type="entry name" value="Nucleic acid-binding proteins"/>
    <property type="match status" value="1"/>
</dbReference>
<dbReference type="Pfam" id="PF00152">
    <property type="entry name" value="tRNA-synt_2"/>
    <property type="match status" value="1"/>
</dbReference>
<evidence type="ECO:0000256" key="6">
    <source>
        <dbReference type="ARBA" id="ARBA00022598"/>
    </source>
</evidence>
<evidence type="ECO:0000259" key="14">
    <source>
        <dbReference type="PROSITE" id="PS50862"/>
    </source>
</evidence>
<dbReference type="STRING" id="945553.A0A0D2PLI8"/>
<gene>
    <name evidence="15" type="ORF">HYPSUDRAFT_32562</name>
</gene>
<keyword evidence="9" id="KW-0648">Protein biosynthesis</keyword>
<dbReference type="GO" id="GO:0005829">
    <property type="term" value="C:cytosol"/>
    <property type="evidence" value="ECO:0007669"/>
    <property type="project" value="TreeGrafter"/>
</dbReference>
<dbReference type="InterPro" id="IPR004365">
    <property type="entry name" value="NA-bd_OB_tRNA"/>
</dbReference>
<dbReference type="CDD" id="cd04320">
    <property type="entry name" value="AspRS_cyto_N"/>
    <property type="match status" value="1"/>
</dbReference>
<dbReference type="GO" id="GO:0006422">
    <property type="term" value="P:aspartyl-tRNA aminoacylation"/>
    <property type="evidence" value="ECO:0007669"/>
    <property type="project" value="InterPro"/>
</dbReference>
<dbReference type="OMA" id="WVHEIRD"/>
<evidence type="ECO:0000256" key="7">
    <source>
        <dbReference type="ARBA" id="ARBA00022741"/>
    </source>
</evidence>
<evidence type="ECO:0000256" key="1">
    <source>
        <dbReference type="ARBA" id="ARBA00004496"/>
    </source>
</evidence>
<evidence type="ECO:0000313" key="15">
    <source>
        <dbReference type="EMBL" id="KJA29186.1"/>
    </source>
</evidence>
<keyword evidence="7" id="KW-0547">Nucleotide-binding</keyword>
<dbReference type="OrthoDB" id="372395at2759"/>
<evidence type="ECO:0000256" key="10">
    <source>
        <dbReference type="ARBA" id="ARBA00023146"/>
    </source>
</evidence>
<dbReference type="AlphaFoldDB" id="A0A0D2PLI8"/>
<keyword evidence="5" id="KW-0963">Cytoplasm</keyword>
<dbReference type="InterPro" id="IPR004364">
    <property type="entry name" value="Aa-tRNA-synt_II"/>
</dbReference>
<dbReference type="GO" id="GO:0005524">
    <property type="term" value="F:ATP binding"/>
    <property type="evidence" value="ECO:0007669"/>
    <property type="project" value="UniProtKB-KW"/>
</dbReference>
<feature type="region of interest" description="Disordered" evidence="13">
    <location>
        <begin position="1"/>
        <end position="59"/>
    </location>
</feature>
<dbReference type="InterPro" id="IPR012340">
    <property type="entry name" value="NA-bd_OB-fold"/>
</dbReference>
<accession>A0A0D2PLI8</accession>
<dbReference type="SUPFAM" id="SSF55681">
    <property type="entry name" value="Class II aaRS and biotin synthetases"/>
    <property type="match status" value="1"/>
</dbReference>
<dbReference type="PROSITE" id="PS50862">
    <property type="entry name" value="AA_TRNA_LIGASE_II"/>
    <property type="match status" value="1"/>
</dbReference>
<proteinExistence type="inferred from homology"/>
<evidence type="ECO:0000256" key="4">
    <source>
        <dbReference type="ARBA" id="ARBA00018853"/>
    </source>
</evidence>
<dbReference type="FunFam" id="2.40.50.140:FF:000132">
    <property type="entry name" value="Aspartyl-tRNA synthetase, cytoplasmic"/>
    <property type="match status" value="1"/>
</dbReference>
<dbReference type="PRINTS" id="PR01042">
    <property type="entry name" value="TRNASYNTHASP"/>
</dbReference>
<keyword evidence="10" id="KW-0030">Aminoacyl-tRNA synthetase</keyword>
<comment type="subcellular location">
    <subcellularLocation>
        <location evidence="1">Cytoplasm</location>
    </subcellularLocation>
</comment>
<dbReference type="NCBIfam" id="TIGR00458">
    <property type="entry name" value="aspS_nondisc"/>
    <property type="match status" value="1"/>
</dbReference>
<organism evidence="15 16">
    <name type="scientific">Hypholoma sublateritium (strain FD-334 SS-4)</name>
    <dbReference type="NCBI Taxonomy" id="945553"/>
    <lineage>
        <taxon>Eukaryota</taxon>
        <taxon>Fungi</taxon>
        <taxon>Dikarya</taxon>
        <taxon>Basidiomycota</taxon>
        <taxon>Agaricomycotina</taxon>
        <taxon>Agaricomycetes</taxon>
        <taxon>Agaricomycetidae</taxon>
        <taxon>Agaricales</taxon>
        <taxon>Agaricineae</taxon>
        <taxon>Strophariaceae</taxon>
        <taxon>Hypholoma</taxon>
    </lineage>
</organism>
<protein>
    <recommendedName>
        <fullName evidence="4">Aspartate--tRNA ligase, cytoplasmic</fullName>
        <ecNumber evidence="3">6.1.1.12</ecNumber>
    </recommendedName>
    <alternativeName>
        <fullName evidence="11">Aspartyl-tRNA synthetase</fullName>
    </alternativeName>
</protein>
<evidence type="ECO:0000256" key="13">
    <source>
        <dbReference type="SAM" id="MobiDB-lite"/>
    </source>
</evidence>
<sequence length="551" mass="61921">MADSEPKDAPPQPTQEQTEEGGPTKSALKKAAKAAEKEKKAAEKAAKQKEIEQQKAASEVDYATENYGPLPLNQSQSRPRIPRDDITTLASRVGEKVLVRARVQTSRAQGAKMVFLNLRQKTDSIQAVLVVSPETVSKQMVKWTASLADESIILIEGTAAKTSEPIKSATVSDVEIHVSKIFLIAGLDARLPFSVEDATRPDDPNRPETDDANAEPQFKRVLLETRLNNRVIDLRTTTNQAIFRLQSAIGDLFRQFLSGQGFIEIHSPKLQGAATESGASVFKVNYFKGNAFLAQSPQLAKQMAIAADFERVYEIGPVFRAEDSNTHRHMTEFMGLDLEMSIEEHYHEVMETLDGMLKNIFSGLRDKYKKEIQTVQKQYQADDFKWREGPEGTLVLSFREAVDILVEDGVPREELDDFSTANEKRLGVLIKQKYDTDYYIIDKFPMALRPFYTMPDPEDPTLSNSYDFFMRGEEILSGAQRIHDPKLLCEKMREKGVDPDSMKGYVDAFRMGCPPHGGGGIGLERVLMLFLKLNNIRRASLFPRDPKRLEP</sequence>
<evidence type="ECO:0000256" key="2">
    <source>
        <dbReference type="ARBA" id="ARBA00005312"/>
    </source>
</evidence>
<dbReference type="GO" id="GO:0004815">
    <property type="term" value="F:aspartate-tRNA ligase activity"/>
    <property type="evidence" value="ECO:0007669"/>
    <property type="project" value="UniProtKB-EC"/>
</dbReference>
<dbReference type="SUPFAM" id="SSF50249">
    <property type="entry name" value="Nucleic acid-binding proteins"/>
    <property type="match status" value="1"/>
</dbReference>
<dbReference type="PANTHER" id="PTHR43450">
    <property type="entry name" value="ASPARTYL-TRNA SYNTHETASE"/>
    <property type="match status" value="1"/>
</dbReference>
<feature type="compositionally biased region" description="Basic and acidic residues" evidence="13">
    <location>
        <begin position="33"/>
        <end position="53"/>
    </location>
</feature>
<keyword evidence="16" id="KW-1185">Reference proteome</keyword>
<dbReference type="GO" id="GO:0017101">
    <property type="term" value="C:aminoacyl-tRNA synthetase multienzyme complex"/>
    <property type="evidence" value="ECO:0007669"/>
    <property type="project" value="TreeGrafter"/>
</dbReference>
<dbReference type="CDD" id="cd00776">
    <property type="entry name" value="AsxRS_core"/>
    <property type="match status" value="1"/>
</dbReference>
<evidence type="ECO:0000313" key="16">
    <source>
        <dbReference type="Proteomes" id="UP000054270"/>
    </source>
</evidence>
<dbReference type="Gene3D" id="3.30.930.10">
    <property type="entry name" value="Bira Bifunctional Protein, Domain 2"/>
    <property type="match status" value="1"/>
</dbReference>
<dbReference type="InterPro" id="IPR002312">
    <property type="entry name" value="Asp/Asn-tRNA-synth_IIb"/>
</dbReference>
<feature type="region of interest" description="Disordered" evidence="13">
    <location>
        <begin position="195"/>
        <end position="215"/>
    </location>
</feature>
<dbReference type="Pfam" id="PF01336">
    <property type="entry name" value="tRNA_anti-codon"/>
    <property type="match status" value="1"/>
</dbReference>
<dbReference type="PANTHER" id="PTHR43450:SF1">
    <property type="entry name" value="ASPARTATE--TRNA LIGASE, CYTOPLASMIC"/>
    <property type="match status" value="1"/>
</dbReference>
<dbReference type="NCBIfam" id="NF003483">
    <property type="entry name" value="PRK05159.1"/>
    <property type="match status" value="1"/>
</dbReference>
<feature type="compositionally biased region" description="Basic and acidic residues" evidence="13">
    <location>
        <begin position="197"/>
        <end position="209"/>
    </location>
</feature>
<dbReference type="Proteomes" id="UP000054270">
    <property type="component" value="Unassembled WGS sequence"/>
</dbReference>
<keyword evidence="8" id="KW-0067">ATP-binding</keyword>